<evidence type="ECO:0000313" key="2">
    <source>
        <dbReference type="EMBL" id="ADN36151.1"/>
    </source>
</evidence>
<protein>
    <submittedName>
        <fullName evidence="2">Nucleotidyl transferase</fullName>
    </submittedName>
</protein>
<dbReference type="GeneID" id="9743860"/>
<keyword evidence="2" id="KW-0808">Transferase</keyword>
<dbReference type="GO" id="GO:0016740">
    <property type="term" value="F:transferase activity"/>
    <property type="evidence" value="ECO:0007669"/>
    <property type="project" value="UniProtKB-KW"/>
</dbReference>
<dbReference type="KEGG" id="mpi:Mpet_1391"/>
<dbReference type="InterPro" id="IPR005835">
    <property type="entry name" value="NTP_transferase_dom"/>
</dbReference>
<keyword evidence="3" id="KW-1185">Reference proteome</keyword>
<organism evidence="2 3">
    <name type="scientific">Methanolacinia petrolearia (strain DSM 11571 / OCM 486 / SEBR 4847)</name>
    <name type="common">Methanoplanus petrolearius</name>
    <dbReference type="NCBI Taxonomy" id="679926"/>
    <lineage>
        <taxon>Archaea</taxon>
        <taxon>Methanobacteriati</taxon>
        <taxon>Methanobacteriota</taxon>
        <taxon>Stenosarchaea group</taxon>
        <taxon>Methanomicrobia</taxon>
        <taxon>Methanomicrobiales</taxon>
        <taxon>Methanomicrobiaceae</taxon>
        <taxon>Methanolacinia</taxon>
    </lineage>
</organism>
<dbReference type="RefSeq" id="WP_013329328.1">
    <property type="nucleotide sequence ID" value="NC_014507.1"/>
</dbReference>
<sequence>MIANPENIDVVILCGGLGTRLRSAVSDRPKALANFGEKTFIDILIDSILKYKFKNITLCVGYQKEQIIKHFEYEKDYNLKFSAEDIPLGTGGALKKAVPAIESDTFIVMNGDSICNPDFKQLLQFHINKKAVMTMALTHSSDKTDYGNVTMDQSQIITNFEEKINSNEESFINAGIYVMQKEIFSYMPKEEIFSLEYDLFPKLVNKRCYGYIIKNELIDIGTPERYNKAVSIIGDKK</sequence>
<reference evidence="2 3" key="1">
    <citation type="journal article" date="2010" name="Stand. Genomic Sci.">
        <title>Complete genome sequence of Methanoplanus petrolearius type strain (SEBR 4847).</title>
        <authorList>
            <person name="Brambilla E."/>
            <person name="Djao O.D."/>
            <person name="Daligault H."/>
            <person name="Lapidus A."/>
            <person name="Lucas S."/>
            <person name="Hammon N."/>
            <person name="Nolan M."/>
            <person name="Tice H."/>
            <person name="Cheng J.F."/>
            <person name="Han C."/>
            <person name="Tapia R."/>
            <person name="Goodwin L."/>
            <person name="Pitluck S."/>
            <person name="Liolios K."/>
            <person name="Ivanova N."/>
            <person name="Mavromatis K."/>
            <person name="Mikhailova N."/>
            <person name="Pati A."/>
            <person name="Chen A."/>
            <person name="Palaniappan K."/>
            <person name="Land M."/>
            <person name="Hauser L."/>
            <person name="Chang Y.J."/>
            <person name="Jeffries C.D."/>
            <person name="Rohde M."/>
            <person name="Spring S."/>
            <person name="Sikorski J."/>
            <person name="Goker M."/>
            <person name="Woyke T."/>
            <person name="Bristow J."/>
            <person name="Eisen J.A."/>
            <person name="Markowitz V."/>
            <person name="Hugenholtz P."/>
            <person name="Kyrpides N.C."/>
            <person name="Klenk H.P."/>
        </authorList>
    </citation>
    <scope>NUCLEOTIDE SEQUENCE [LARGE SCALE GENOMIC DNA]</scope>
    <source>
        <strain evidence="3">DSM 11571 / OCM 486 / SEBR 4847</strain>
    </source>
</reference>
<evidence type="ECO:0000313" key="3">
    <source>
        <dbReference type="Proteomes" id="UP000006565"/>
    </source>
</evidence>
<dbReference type="Proteomes" id="UP000006565">
    <property type="component" value="Chromosome"/>
</dbReference>
<proteinExistence type="predicted"/>
<dbReference type="PANTHER" id="PTHR22572">
    <property type="entry name" value="SUGAR-1-PHOSPHATE GUANYL TRANSFERASE"/>
    <property type="match status" value="1"/>
</dbReference>
<feature type="domain" description="Nucleotidyl transferase" evidence="1">
    <location>
        <begin position="11"/>
        <end position="231"/>
    </location>
</feature>
<dbReference type="eggNOG" id="arCOG00666">
    <property type="taxonomic scope" value="Archaea"/>
</dbReference>
<dbReference type="AlphaFoldDB" id="E1REY0"/>
<dbReference type="InterPro" id="IPR029044">
    <property type="entry name" value="Nucleotide-diphossugar_trans"/>
</dbReference>
<dbReference type="STRING" id="679926.Mpet_1391"/>
<dbReference type="OrthoDB" id="15372at2157"/>
<dbReference type="CDD" id="cd06915">
    <property type="entry name" value="NTP_transferase_WcbM_like"/>
    <property type="match status" value="1"/>
</dbReference>
<dbReference type="InterPro" id="IPR050486">
    <property type="entry name" value="Mannose-1P_guanyltransferase"/>
</dbReference>
<dbReference type="HOGENOM" id="CLU_029499_2_0_2"/>
<dbReference type="Pfam" id="PF00483">
    <property type="entry name" value="NTP_transferase"/>
    <property type="match status" value="1"/>
</dbReference>
<name>E1REY0_METP4</name>
<gene>
    <name evidence="2" type="ordered locus">Mpet_1391</name>
</gene>
<dbReference type="Gene3D" id="3.90.550.10">
    <property type="entry name" value="Spore Coat Polysaccharide Biosynthesis Protein SpsA, Chain A"/>
    <property type="match status" value="1"/>
</dbReference>
<dbReference type="EMBL" id="CP002117">
    <property type="protein sequence ID" value="ADN36151.1"/>
    <property type="molecule type" value="Genomic_DNA"/>
</dbReference>
<evidence type="ECO:0000259" key="1">
    <source>
        <dbReference type="Pfam" id="PF00483"/>
    </source>
</evidence>
<accession>E1REY0</accession>
<dbReference type="SUPFAM" id="SSF53448">
    <property type="entry name" value="Nucleotide-diphospho-sugar transferases"/>
    <property type="match status" value="1"/>
</dbReference>